<accession>A0ABR1ISE3</accession>
<reference evidence="2 3" key="1">
    <citation type="submission" date="2024-01" db="EMBL/GenBank/DDBJ databases">
        <title>A draft genome for the cacao thread blight pathogen Marasmiellus scandens.</title>
        <authorList>
            <person name="Baruah I.K."/>
            <person name="Leung J."/>
            <person name="Bukari Y."/>
            <person name="Amoako-Attah I."/>
            <person name="Meinhardt L.W."/>
            <person name="Bailey B.A."/>
            <person name="Cohen S.P."/>
        </authorList>
    </citation>
    <scope>NUCLEOTIDE SEQUENCE [LARGE SCALE GENOMIC DNA]</scope>
    <source>
        <strain evidence="2 3">GH-19</strain>
    </source>
</reference>
<comment type="caution">
    <text evidence="2">The sequence shown here is derived from an EMBL/GenBank/DDBJ whole genome shotgun (WGS) entry which is preliminary data.</text>
</comment>
<organism evidence="2 3">
    <name type="scientific">Marasmiellus scandens</name>
    <dbReference type="NCBI Taxonomy" id="2682957"/>
    <lineage>
        <taxon>Eukaryota</taxon>
        <taxon>Fungi</taxon>
        <taxon>Dikarya</taxon>
        <taxon>Basidiomycota</taxon>
        <taxon>Agaricomycotina</taxon>
        <taxon>Agaricomycetes</taxon>
        <taxon>Agaricomycetidae</taxon>
        <taxon>Agaricales</taxon>
        <taxon>Marasmiineae</taxon>
        <taxon>Omphalotaceae</taxon>
        <taxon>Marasmiellus</taxon>
    </lineage>
</organism>
<feature type="region of interest" description="Disordered" evidence="1">
    <location>
        <begin position="1"/>
        <end position="83"/>
    </location>
</feature>
<evidence type="ECO:0000313" key="2">
    <source>
        <dbReference type="EMBL" id="KAK7437901.1"/>
    </source>
</evidence>
<proteinExistence type="predicted"/>
<evidence type="ECO:0000256" key="1">
    <source>
        <dbReference type="SAM" id="MobiDB-lite"/>
    </source>
</evidence>
<feature type="compositionally biased region" description="Basic and acidic residues" evidence="1">
    <location>
        <begin position="70"/>
        <end position="83"/>
    </location>
</feature>
<feature type="compositionally biased region" description="Low complexity" evidence="1">
    <location>
        <begin position="48"/>
        <end position="57"/>
    </location>
</feature>
<keyword evidence="3" id="KW-1185">Reference proteome</keyword>
<dbReference type="Proteomes" id="UP001498398">
    <property type="component" value="Unassembled WGS sequence"/>
</dbReference>
<sequence length="83" mass="8650">MPTSVSGTQSPPLEATGEHKPMGASSVASVGTNVDVVPDTEQRKQYFDDGGQTSTSDDSTKHTGGAGPRKMGESLADKIEKRD</sequence>
<dbReference type="EMBL" id="JBANRG010000082">
    <property type="protein sequence ID" value="KAK7437901.1"/>
    <property type="molecule type" value="Genomic_DNA"/>
</dbReference>
<protein>
    <submittedName>
        <fullName evidence="2">Uncharacterized protein</fullName>
    </submittedName>
</protein>
<gene>
    <name evidence="2" type="ORF">VKT23_018336</name>
</gene>
<evidence type="ECO:0000313" key="3">
    <source>
        <dbReference type="Proteomes" id="UP001498398"/>
    </source>
</evidence>
<feature type="compositionally biased region" description="Polar residues" evidence="1">
    <location>
        <begin position="1"/>
        <end position="11"/>
    </location>
</feature>
<name>A0ABR1ISE3_9AGAR</name>